<dbReference type="InterPro" id="IPR051857">
    <property type="entry name" value="Asn_synthetase_domain"/>
</dbReference>
<dbReference type="PANTHER" id="PTHR45937:SF1">
    <property type="entry name" value="ASPARAGINE SYNTHETASE DOMAIN-CONTAINING PROTEIN 1"/>
    <property type="match status" value="1"/>
</dbReference>
<dbReference type="GeneID" id="30037915"/>
<evidence type="ECO:0000256" key="3">
    <source>
        <dbReference type="ARBA" id="ARBA00022962"/>
    </source>
</evidence>
<evidence type="ECO:0000256" key="1">
    <source>
        <dbReference type="ARBA" id="ARBA00022605"/>
    </source>
</evidence>
<proteinExistence type="predicted"/>
<dbReference type="OrthoDB" id="10252281at2759"/>
<dbReference type="GO" id="GO:0004066">
    <property type="term" value="F:asparagine synthase (glutamine-hydrolyzing) activity"/>
    <property type="evidence" value="ECO:0007669"/>
    <property type="project" value="InterPro"/>
</dbReference>
<dbReference type="Gene3D" id="3.60.20.10">
    <property type="entry name" value="Glutamine Phosphoribosylpyrophosphate, subunit 1, domain 1"/>
    <property type="match status" value="1"/>
</dbReference>
<dbReference type="InterPro" id="IPR001962">
    <property type="entry name" value="Asn_synthase"/>
</dbReference>
<dbReference type="InterPro" id="IPR029055">
    <property type="entry name" value="Ntn_hydrolases_N"/>
</dbReference>
<dbReference type="Pfam" id="PF13537">
    <property type="entry name" value="GATase_7"/>
    <property type="match status" value="1"/>
</dbReference>
<keyword evidence="6" id="KW-1185">Reference proteome</keyword>
<keyword evidence="3" id="KW-0315">Glutamine amidotransferase</keyword>
<organism evidence="5 6">
    <name type="scientific">Sugiyamaella lignohabitans</name>
    <dbReference type="NCBI Taxonomy" id="796027"/>
    <lineage>
        <taxon>Eukaryota</taxon>
        <taxon>Fungi</taxon>
        <taxon>Dikarya</taxon>
        <taxon>Ascomycota</taxon>
        <taxon>Saccharomycotina</taxon>
        <taxon>Dipodascomycetes</taxon>
        <taxon>Dipodascales</taxon>
        <taxon>Trichomonascaceae</taxon>
        <taxon>Sugiyamaella</taxon>
    </lineage>
</organism>
<feature type="domain" description="Glutamine amidotransferase type-2" evidence="4">
    <location>
        <begin position="2"/>
        <end position="204"/>
    </location>
</feature>
<name>A0A167D7N8_9ASCO</name>
<dbReference type="CDD" id="cd01991">
    <property type="entry name" value="Asn_synthase_B_C"/>
    <property type="match status" value="1"/>
</dbReference>
<dbReference type="Gene3D" id="3.40.50.620">
    <property type="entry name" value="HUPs"/>
    <property type="match status" value="1"/>
</dbReference>
<evidence type="ECO:0000259" key="4">
    <source>
        <dbReference type="PROSITE" id="PS51278"/>
    </source>
</evidence>
<keyword evidence="1" id="KW-0028">Amino-acid biosynthesis</keyword>
<dbReference type="SUPFAM" id="SSF52402">
    <property type="entry name" value="Adenine nucleotide alpha hydrolases-like"/>
    <property type="match status" value="1"/>
</dbReference>
<dbReference type="AlphaFoldDB" id="A0A167D7N8"/>
<dbReference type="InterPro" id="IPR017932">
    <property type="entry name" value="GATase_2_dom"/>
</dbReference>
<reference evidence="5 6" key="1">
    <citation type="submission" date="2016-02" db="EMBL/GenBank/DDBJ databases">
        <title>Complete genome sequence and transcriptome regulation of the pentose utilising yeast Sugiyamaella lignohabitans.</title>
        <authorList>
            <person name="Bellasio M."/>
            <person name="Peymann A."/>
            <person name="Valli M."/>
            <person name="Sipitzky M."/>
            <person name="Graf A."/>
            <person name="Sauer M."/>
            <person name="Marx H."/>
            <person name="Mattanovich D."/>
        </authorList>
    </citation>
    <scope>NUCLEOTIDE SEQUENCE [LARGE SCALE GENOMIC DNA]</scope>
    <source>
        <strain evidence="5 6">CBS 10342</strain>
    </source>
</reference>
<dbReference type="SUPFAM" id="SSF56235">
    <property type="entry name" value="N-terminal nucleophile aminohydrolases (Ntn hydrolases)"/>
    <property type="match status" value="1"/>
</dbReference>
<dbReference type="Proteomes" id="UP000189580">
    <property type="component" value="Chromosome a"/>
</dbReference>
<evidence type="ECO:0000313" key="6">
    <source>
        <dbReference type="Proteomes" id="UP000189580"/>
    </source>
</evidence>
<dbReference type="RefSeq" id="XP_018735059.1">
    <property type="nucleotide sequence ID" value="XM_018882807.1"/>
</dbReference>
<dbReference type="PROSITE" id="PS51278">
    <property type="entry name" value="GATASE_TYPE_2"/>
    <property type="match status" value="1"/>
</dbReference>
<dbReference type="EMBL" id="CP014501">
    <property type="protein sequence ID" value="ANB12582.1"/>
    <property type="molecule type" value="Genomic_DNA"/>
</dbReference>
<sequence length="571" mass="64992">MCGILLSAILDTVDQQSLDLSYESDAWKSLIEEVTDRGPSSNNDLKCSSSNFDVKFFSSVLALRSPYTAQPITGPDGHHIFQFNGELYNDELFGEGESGNDAQYMYNLLTSGKKNRIVDAIQKVRGEYAFTYYDELDHKIWFGRDCIGRRSLLYSYDQDLGLIVTSVPPDQRILNNDRGTNVFYPLLLSLKEVPAGILFCLDLKVRRIIEMPWAYLNMKETPALYYPYSMVSTKVDGKGPDFEILAENALLKVLSDSVSRRVKNIPEPKNVNLESLPHIAILFSGGLDCTLLALLVDKLLPSKCEVDLLNVSFENKRTGKGYDTPDRVLGRRSWAELYESRDNKSEPFRFRFVEINVSFDEMIQHRPKVQSLMWPKDTVMDLSIAIAFYFASRGQGSCFQMVQGSGEPVLKHEEYTSKAPVLLSGLGADELFGGYTRHTTRLRQQGYQSLSLELQLDFSRLHERNLGRDDRVCGNWGKELRYPFLDEKVVEWAMDCPLRLKVYHPPFVNDVEIYDEVMMQTKYILRLLAKSHSLLSVSKEKKRAIQFGAKTAKMDIGEGKSRGTDRLTPLV</sequence>
<dbReference type="InterPro" id="IPR014729">
    <property type="entry name" value="Rossmann-like_a/b/a_fold"/>
</dbReference>
<evidence type="ECO:0000256" key="2">
    <source>
        <dbReference type="ARBA" id="ARBA00022888"/>
    </source>
</evidence>
<evidence type="ECO:0000313" key="5">
    <source>
        <dbReference type="EMBL" id="ANB12582.1"/>
    </source>
</evidence>
<keyword evidence="2" id="KW-0061">Asparagine biosynthesis</keyword>
<gene>
    <name evidence="5" type="ORF">AWJ20_839</name>
</gene>
<dbReference type="Pfam" id="PF00733">
    <property type="entry name" value="Asn_synthase"/>
    <property type="match status" value="1"/>
</dbReference>
<dbReference type="GO" id="GO:0006529">
    <property type="term" value="P:asparagine biosynthetic process"/>
    <property type="evidence" value="ECO:0007669"/>
    <property type="project" value="UniProtKB-KW"/>
</dbReference>
<dbReference type="KEGG" id="slb:AWJ20_839"/>
<accession>A0A167D7N8</accession>
<dbReference type="PANTHER" id="PTHR45937">
    <property type="entry name" value="ASPARAGINE SYNTHETASE DOMAIN-CONTAINING PROTEIN 1"/>
    <property type="match status" value="1"/>
</dbReference>
<protein>
    <submittedName>
        <fullName evidence="5">Putative asparagine synthase</fullName>
    </submittedName>
</protein>